<keyword evidence="3" id="KW-1185">Reference proteome</keyword>
<dbReference type="RefSeq" id="XP_007676705.1">
    <property type="nucleotide sequence ID" value="XM_007678515.1"/>
</dbReference>
<dbReference type="KEGG" id="bcom:BAUCODRAFT_148383"/>
<feature type="compositionally biased region" description="Acidic residues" evidence="1">
    <location>
        <begin position="82"/>
        <end position="96"/>
    </location>
</feature>
<dbReference type="GeneID" id="19108853"/>
<sequence length="164" mass="19048">MHDSVQRQGRKRNRQAMLPSLAPCGRKRSINEMDDDGQKQSEKKKRRHRTPEVAEYAEDRDQRRSKKEQNRPSTQGFVNHAEDDENDPVESNWDDDANEVCQEASVLSGRDQKAAEPGRGTPALLNKWCAQRASSRWRMVIRSVSQQMQTGREHLKVMAEEYVW</sequence>
<feature type="compositionally biased region" description="Basic and acidic residues" evidence="1">
    <location>
        <begin position="57"/>
        <end position="70"/>
    </location>
</feature>
<protein>
    <submittedName>
        <fullName evidence="2">Uncharacterized protein</fullName>
    </submittedName>
</protein>
<dbReference type="EMBL" id="KB445555">
    <property type="protein sequence ID" value="EMC96836.1"/>
    <property type="molecule type" value="Genomic_DNA"/>
</dbReference>
<evidence type="ECO:0000256" key="1">
    <source>
        <dbReference type="SAM" id="MobiDB-lite"/>
    </source>
</evidence>
<evidence type="ECO:0000313" key="3">
    <source>
        <dbReference type="Proteomes" id="UP000011761"/>
    </source>
</evidence>
<organism evidence="2 3">
    <name type="scientific">Baudoinia panamericana (strain UAMH 10762)</name>
    <name type="common">Angels' share fungus</name>
    <name type="synonym">Baudoinia compniacensis (strain UAMH 10762)</name>
    <dbReference type="NCBI Taxonomy" id="717646"/>
    <lineage>
        <taxon>Eukaryota</taxon>
        <taxon>Fungi</taxon>
        <taxon>Dikarya</taxon>
        <taxon>Ascomycota</taxon>
        <taxon>Pezizomycotina</taxon>
        <taxon>Dothideomycetes</taxon>
        <taxon>Dothideomycetidae</taxon>
        <taxon>Mycosphaerellales</taxon>
        <taxon>Teratosphaeriaceae</taxon>
        <taxon>Baudoinia</taxon>
    </lineage>
</organism>
<dbReference type="HOGENOM" id="CLU_1618702_0_0_1"/>
<dbReference type="Proteomes" id="UP000011761">
    <property type="component" value="Unassembled WGS sequence"/>
</dbReference>
<gene>
    <name evidence="2" type="ORF">BAUCODRAFT_148383</name>
</gene>
<proteinExistence type="predicted"/>
<accession>M2MJH1</accession>
<reference evidence="2 3" key="1">
    <citation type="journal article" date="2012" name="PLoS Pathog.">
        <title>Diverse lifestyles and strategies of plant pathogenesis encoded in the genomes of eighteen Dothideomycetes fungi.</title>
        <authorList>
            <person name="Ohm R.A."/>
            <person name="Feau N."/>
            <person name="Henrissat B."/>
            <person name="Schoch C.L."/>
            <person name="Horwitz B.A."/>
            <person name="Barry K.W."/>
            <person name="Condon B.J."/>
            <person name="Copeland A.C."/>
            <person name="Dhillon B."/>
            <person name="Glaser F."/>
            <person name="Hesse C.N."/>
            <person name="Kosti I."/>
            <person name="LaButti K."/>
            <person name="Lindquist E.A."/>
            <person name="Lucas S."/>
            <person name="Salamov A.A."/>
            <person name="Bradshaw R.E."/>
            <person name="Ciuffetti L."/>
            <person name="Hamelin R.C."/>
            <person name="Kema G.H.J."/>
            <person name="Lawrence C."/>
            <person name="Scott J.A."/>
            <person name="Spatafora J.W."/>
            <person name="Turgeon B.G."/>
            <person name="de Wit P.J.G.M."/>
            <person name="Zhong S."/>
            <person name="Goodwin S.B."/>
            <person name="Grigoriev I.V."/>
        </authorList>
    </citation>
    <scope>NUCLEOTIDE SEQUENCE [LARGE SCALE GENOMIC DNA]</scope>
    <source>
        <strain evidence="2 3">UAMH 10762</strain>
    </source>
</reference>
<feature type="region of interest" description="Disordered" evidence="1">
    <location>
        <begin position="1"/>
        <end position="96"/>
    </location>
</feature>
<dbReference type="AlphaFoldDB" id="M2MJH1"/>
<name>M2MJH1_BAUPA</name>
<evidence type="ECO:0000313" key="2">
    <source>
        <dbReference type="EMBL" id="EMC96836.1"/>
    </source>
</evidence>